<protein>
    <submittedName>
        <fullName evidence="1">MULE domain-containing protein</fullName>
    </submittedName>
</protein>
<dbReference type="Proteomes" id="UP000478052">
    <property type="component" value="Unassembled WGS sequence"/>
</dbReference>
<keyword evidence="2" id="KW-1185">Reference proteome</keyword>
<accession>A0A6G0W0V3</accession>
<comment type="caution">
    <text evidence="1">The sequence shown here is derived from an EMBL/GenBank/DDBJ whole genome shotgun (WGS) entry which is preliminary data.</text>
</comment>
<evidence type="ECO:0000313" key="1">
    <source>
        <dbReference type="EMBL" id="KAF0717560.1"/>
    </source>
</evidence>
<dbReference type="EMBL" id="VUJU01009797">
    <property type="protein sequence ID" value="KAF0717560.1"/>
    <property type="molecule type" value="Genomic_DNA"/>
</dbReference>
<organism evidence="1 2">
    <name type="scientific">Aphis craccivora</name>
    <name type="common">Cowpea aphid</name>
    <dbReference type="NCBI Taxonomy" id="307492"/>
    <lineage>
        <taxon>Eukaryota</taxon>
        <taxon>Metazoa</taxon>
        <taxon>Ecdysozoa</taxon>
        <taxon>Arthropoda</taxon>
        <taxon>Hexapoda</taxon>
        <taxon>Insecta</taxon>
        <taxon>Pterygota</taxon>
        <taxon>Neoptera</taxon>
        <taxon>Paraneoptera</taxon>
        <taxon>Hemiptera</taxon>
        <taxon>Sternorrhyncha</taxon>
        <taxon>Aphidomorpha</taxon>
        <taxon>Aphidoidea</taxon>
        <taxon>Aphididae</taxon>
        <taxon>Aphidini</taxon>
        <taxon>Aphis</taxon>
        <taxon>Aphis</taxon>
    </lineage>
</organism>
<gene>
    <name evidence="1" type="ORF">FWK35_00031326</name>
</gene>
<dbReference type="OrthoDB" id="10029846at2759"/>
<name>A0A6G0W0V3_APHCR</name>
<proteinExistence type="predicted"/>
<reference evidence="1 2" key="1">
    <citation type="submission" date="2019-08" db="EMBL/GenBank/DDBJ databases">
        <title>Whole genome of Aphis craccivora.</title>
        <authorList>
            <person name="Voronova N.V."/>
            <person name="Shulinski R.S."/>
            <person name="Bandarenka Y.V."/>
            <person name="Zhorov D.G."/>
            <person name="Warner D."/>
        </authorList>
    </citation>
    <scope>NUCLEOTIDE SEQUENCE [LARGE SCALE GENOMIC DNA]</scope>
    <source>
        <strain evidence="1">180601</strain>
        <tissue evidence="1">Whole Body</tissue>
    </source>
</reference>
<dbReference type="AlphaFoldDB" id="A0A6G0W0V3"/>
<sequence>MNECEKREKYSDPVFLNTDFELAVMNAAKLILGSHITIRGCFNHLCQSSYRKLQELGSPERYKTDEAFRKFCIMVDSLAFLPLDDVKNGMEWLKKNIPTGAEDFIIYFDKT</sequence>
<evidence type="ECO:0000313" key="2">
    <source>
        <dbReference type="Proteomes" id="UP000478052"/>
    </source>
</evidence>